<evidence type="ECO:0000256" key="5">
    <source>
        <dbReference type="SAM" id="Phobius"/>
    </source>
</evidence>
<keyword evidence="3 5" id="KW-1133">Transmembrane helix</keyword>
<feature type="transmembrane region" description="Helical" evidence="5">
    <location>
        <begin position="167"/>
        <end position="190"/>
    </location>
</feature>
<evidence type="ECO:0000313" key="7">
    <source>
        <dbReference type="EMBL" id="ELU04152.1"/>
    </source>
</evidence>
<dbReference type="GO" id="GO:0004930">
    <property type="term" value="F:G protein-coupled receptor activity"/>
    <property type="evidence" value="ECO:0007669"/>
    <property type="project" value="InterPro"/>
</dbReference>
<dbReference type="EMBL" id="AMQN01001468">
    <property type="status" value="NOT_ANNOTATED_CDS"/>
    <property type="molecule type" value="Genomic_DNA"/>
</dbReference>
<keyword evidence="2 5" id="KW-0812">Transmembrane</keyword>
<evidence type="ECO:0000313" key="8">
    <source>
        <dbReference type="EnsemblMetazoa" id="CapteP219593"/>
    </source>
</evidence>
<dbReference type="EMBL" id="KB302615">
    <property type="protein sequence ID" value="ELU04152.1"/>
    <property type="molecule type" value="Genomic_DNA"/>
</dbReference>
<name>R7ULK0_CAPTE</name>
<organism evidence="7">
    <name type="scientific">Capitella teleta</name>
    <name type="common">Polychaete worm</name>
    <dbReference type="NCBI Taxonomy" id="283909"/>
    <lineage>
        <taxon>Eukaryota</taxon>
        <taxon>Metazoa</taxon>
        <taxon>Spiralia</taxon>
        <taxon>Lophotrochozoa</taxon>
        <taxon>Annelida</taxon>
        <taxon>Polychaeta</taxon>
        <taxon>Sedentaria</taxon>
        <taxon>Scolecida</taxon>
        <taxon>Capitellidae</taxon>
        <taxon>Capitella</taxon>
    </lineage>
</organism>
<reference evidence="8" key="3">
    <citation type="submission" date="2015-06" db="UniProtKB">
        <authorList>
            <consortium name="EnsemblMetazoa"/>
        </authorList>
    </citation>
    <scope>IDENTIFICATION</scope>
</reference>
<dbReference type="EMBL" id="AMQN01001469">
    <property type="status" value="NOT_ANNOTATED_CDS"/>
    <property type="molecule type" value="Genomic_DNA"/>
</dbReference>
<dbReference type="InterPro" id="IPR017978">
    <property type="entry name" value="GPCR_3_C"/>
</dbReference>
<dbReference type="HOGENOM" id="CLU_1125452_0_0_1"/>
<proteinExistence type="predicted"/>
<feature type="transmembrane region" description="Helical" evidence="5">
    <location>
        <begin position="109"/>
        <end position="129"/>
    </location>
</feature>
<reference evidence="9" key="1">
    <citation type="submission" date="2012-12" db="EMBL/GenBank/DDBJ databases">
        <authorList>
            <person name="Hellsten U."/>
            <person name="Grimwood J."/>
            <person name="Chapman J.A."/>
            <person name="Shapiro H."/>
            <person name="Aerts A."/>
            <person name="Otillar R.P."/>
            <person name="Terry A.Y."/>
            <person name="Boore J.L."/>
            <person name="Simakov O."/>
            <person name="Marletaz F."/>
            <person name="Cho S.-J."/>
            <person name="Edsinger-Gonzales E."/>
            <person name="Havlak P."/>
            <person name="Kuo D.-H."/>
            <person name="Larsson T."/>
            <person name="Lv J."/>
            <person name="Arendt D."/>
            <person name="Savage R."/>
            <person name="Osoegawa K."/>
            <person name="de Jong P."/>
            <person name="Lindberg D.R."/>
            <person name="Seaver E.C."/>
            <person name="Weisblat D.A."/>
            <person name="Putnam N.H."/>
            <person name="Grigoriev I.V."/>
            <person name="Rokhsar D.S."/>
        </authorList>
    </citation>
    <scope>NUCLEOTIDE SEQUENCE</scope>
    <source>
        <strain evidence="9">I ESC-2004</strain>
    </source>
</reference>
<dbReference type="Pfam" id="PF00003">
    <property type="entry name" value="7tm_3"/>
    <property type="match status" value="1"/>
</dbReference>
<reference evidence="7 9" key="2">
    <citation type="journal article" date="2013" name="Nature">
        <title>Insights into bilaterian evolution from three spiralian genomes.</title>
        <authorList>
            <person name="Simakov O."/>
            <person name="Marletaz F."/>
            <person name="Cho S.J."/>
            <person name="Edsinger-Gonzales E."/>
            <person name="Havlak P."/>
            <person name="Hellsten U."/>
            <person name="Kuo D.H."/>
            <person name="Larsson T."/>
            <person name="Lv J."/>
            <person name="Arendt D."/>
            <person name="Savage R."/>
            <person name="Osoegawa K."/>
            <person name="de Jong P."/>
            <person name="Grimwood J."/>
            <person name="Chapman J.A."/>
            <person name="Shapiro H."/>
            <person name="Aerts A."/>
            <person name="Otillar R.P."/>
            <person name="Terry A.Y."/>
            <person name="Boore J.L."/>
            <person name="Grigoriev I.V."/>
            <person name="Lindberg D.R."/>
            <person name="Seaver E.C."/>
            <person name="Weisblat D.A."/>
            <person name="Putnam N.H."/>
            <person name="Rokhsar D.S."/>
        </authorList>
    </citation>
    <scope>NUCLEOTIDE SEQUENCE</scope>
    <source>
        <strain evidence="7 9">I ESC-2004</strain>
    </source>
</reference>
<evidence type="ECO:0000256" key="2">
    <source>
        <dbReference type="ARBA" id="ARBA00022692"/>
    </source>
</evidence>
<evidence type="ECO:0000256" key="1">
    <source>
        <dbReference type="ARBA" id="ARBA00004141"/>
    </source>
</evidence>
<dbReference type="GO" id="GO:0016020">
    <property type="term" value="C:membrane"/>
    <property type="evidence" value="ECO:0007669"/>
    <property type="project" value="UniProtKB-SubCell"/>
</dbReference>
<gene>
    <name evidence="7" type="ORF">CAPTEDRAFT_219593</name>
</gene>
<protein>
    <recommendedName>
        <fullName evidence="6">G-protein coupled receptors family 3 profile domain-containing protein</fullName>
    </recommendedName>
</protein>
<keyword evidence="9" id="KW-1185">Reference proteome</keyword>
<evidence type="ECO:0000313" key="9">
    <source>
        <dbReference type="Proteomes" id="UP000014760"/>
    </source>
</evidence>
<evidence type="ECO:0000256" key="4">
    <source>
        <dbReference type="ARBA" id="ARBA00023136"/>
    </source>
</evidence>
<dbReference type="Proteomes" id="UP000014760">
    <property type="component" value="Unassembled WGS sequence"/>
</dbReference>
<comment type="subcellular location">
    <subcellularLocation>
        <location evidence="1">Membrane</location>
        <topology evidence="1">Multi-pass membrane protein</topology>
    </subcellularLocation>
</comment>
<dbReference type="EnsemblMetazoa" id="CapteT219593">
    <property type="protein sequence ID" value="CapteP219593"/>
    <property type="gene ID" value="CapteG219593"/>
</dbReference>
<feature type="transmembrane region" description="Helical" evidence="5">
    <location>
        <begin position="141"/>
        <end position="161"/>
    </location>
</feature>
<feature type="transmembrane region" description="Helical" evidence="5">
    <location>
        <begin position="13"/>
        <end position="37"/>
    </location>
</feature>
<dbReference type="AlphaFoldDB" id="R7ULK0"/>
<feature type="domain" description="G-protein coupled receptors family 3 profile" evidence="6">
    <location>
        <begin position="15"/>
        <end position="185"/>
    </location>
</feature>
<feature type="transmembrane region" description="Helical" evidence="5">
    <location>
        <begin position="58"/>
        <end position="76"/>
    </location>
</feature>
<accession>R7ULK0</accession>
<sequence>MRNSIWLEFFGEIYPTCLLIGLTMFIGGLMVKSWAIFSFYKWNTSKKASINEEWKPNVWIWLLILIMGVCVVVWTVTFKSSLHYVEQEDGLAIYTCKWTNTFEWLTATMVWHGLLLIVTFVAIFANCCVGSEARKQSGATSLVTINTLAVAMAGCVLYFLTESSATIAYGIYGALAVWMCFFGNMIIFLYKAASVCCCTKREAGEDFVGDEHYDTIKSDNSDIVGQTNQTFTNNGYEPSNSTENFNY</sequence>
<evidence type="ECO:0000256" key="3">
    <source>
        <dbReference type="ARBA" id="ARBA00022989"/>
    </source>
</evidence>
<keyword evidence="4 5" id="KW-0472">Membrane</keyword>
<evidence type="ECO:0000259" key="6">
    <source>
        <dbReference type="Pfam" id="PF00003"/>
    </source>
</evidence>